<evidence type="ECO:0000256" key="1">
    <source>
        <dbReference type="SAM" id="SignalP"/>
    </source>
</evidence>
<reference evidence="2" key="2">
    <citation type="submission" date="2025-09" db="UniProtKB">
        <authorList>
            <consortium name="Ensembl"/>
        </authorList>
    </citation>
    <scope>IDENTIFICATION</scope>
</reference>
<accession>A0A8C8SGT3</accession>
<sequence length="103" mass="11953">MLSGGNLFCFLLFLTTCLSPISMDHRSRSPREVFPCVRCFTELNATFSGTPSLPYLISEPIHFPSRGIWLCHQLLSFELRRRRMKTEIRACFPLKPLRNHSSH</sequence>
<name>A0A8C8SGT3_9SAUR</name>
<keyword evidence="1" id="KW-0732">Signal</keyword>
<dbReference type="AlphaFoldDB" id="A0A8C8SGT3"/>
<evidence type="ECO:0000313" key="3">
    <source>
        <dbReference type="Proteomes" id="UP000694393"/>
    </source>
</evidence>
<dbReference type="Ensembl" id="ENSPCET00000019446.1">
    <property type="protein sequence ID" value="ENSPCEP00000018815.1"/>
    <property type="gene ID" value="ENSPCEG00000014643.1"/>
</dbReference>
<keyword evidence="3" id="KW-1185">Reference proteome</keyword>
<dbReference type="Proteomes" id="UP000694393">
    <property type="component" value="Unplaced"/>
</dbReference>
<feature type="chain" id="PRO_5034211928" description="Secreted protein" evidence="1">
    <location>
        <begin position="24"/>
        <end position="103"/>
    </location>
</feature>
<evidence type="ECO:0000313" key="2">
    <source>
        <dbReference type="Ensembl" id="ENSPCEP00000018815.1"/>
    </source>
</evidence>
<evidence type="ECO:0008006" key="4">
    <source>
        <dbReference type="Google" id="ProtNLM"/>
    </source>
</evidence>
<reference evidence="2" key="1">
    <citation type="submission" date="2025-08" db="UniProtKB">
        <authorList>
            <consortium name="Ensembl"/>
        </authorList>
    </citation>
    <scope>IDENTIFICATION</scope>
</reference>
<protein>
    <recommendedName>
        <fullName evidence="4">Secreted protein</fullName>
    </recommendedName>
</protein>
<proteinExistence type="predicted"/>
<organism evidence="2 3">
    <name type="scientific">Pelusios castaneus</name>
    <name type="common">West African mud turtle</name>
    <dbReference type="NCBI Taxonomy" id="367368"/>
    <lineage>
        <taxon>Eukaryota</taxon>
        <taxon>Metazoa</taxon>
        <taxon>Chordata</taxon>
        <taxon>Craniata</taxon>
        <taxon>Vertebrata</taxon>
        <taxon>Euteleostomi</taxon>
        <taxon>Archelosauria</taxon>
        <taxon>Testudinata</taxon>
        <taxon>Testudines</taxon>
        <taxon>Pleurodira</taxon>
        <taxon>Pelomedusidae</taxon>
        <taxon>Pelusios</taxon>
    </lineage>
</organism>
<feature type="signal peptide" evidence="1">
    <location>
        <begin position="1"/>
        <end position="23"/>
    </location>
</feature>